<dbReference type="PANTHER" id="PTHR21485:SF3">
    <property type="entry name" value="N-ACYLNEURAMINATE CYTIDYLYLTRANSFERASE"/>
    <property type="match status" value="1"/>
</dbReference>
<gene>
    <name evidence="8" type="ORF">COX41_00160</name>
</gene>
<dbReference type="EMBL" id="PCRK01000006">
    <property type="protein sequence ID" value="PIP19900.1"/>
    <property type="molecule type" value="Genomic_DNA"/>
</dbReference>
<protein>
    <recommendedName>
        <fullName evidence="10">3-deoxy-D-manno-octulosonate 8-phosphate phosphatase</fullName>
    </recommendedName>
</protein>
<dbReference type="NCBIfam" id="TIGR01670">
    <property type="entry name" value="KdsC-phosphatas"/>
    <property type="match status" value="1"/>
</dbReference>
<dbReference type="Gene3D" id="3.40.50.1000">
    <property type="entry name" value="HAD superfamily/HAD-like"/>
    <property type="match status" value="1"/>
</dbReference>
<dbReference type="SUPFAM" id="SSF56784">
    <property type="entry name" value="HAD-like"/>
    <property type="match status" value="1"/>
</dbReference>
<name>A0A2G9YKY2_9BACT</name>
<dbReference type="GO" id="GO:0046872">
    <property type="term" value="F:metal ion binding"/>
    <property type="evidence" value="ECO:0007669"/>
    <property type="project" value="UniProtKB-KW"/>
</dbReference>
<evidence type="ECO:0008006" key="10">
    <source>
        <dbReference type="Google" id="ProtNLM"/>
    </source>
</evidence>
<evidence type="ECO:0000256" key="4">
    <source>
        <dbReference type="ARBA" id="ARBA00022723"/>
    </source>
</evidence>
<keyword evidence="6 7" id="KW-0460">Magnesium</keyword>
<comment type="similarity">
    <text evidence="2">Belongs to the KdsC family.</text>
</comment>
<dbReference type="GO" id="GO:0008781">
    <property type="term" value="F:N-acylneuraminate cytidylyltransferase activity"/>
    <property type="evidence" value="ECO:0007669"/>
    <property type="project" value="TreeGrafter"/>
</dbReference>
<dbReference type="NCBIfam" id="TIGR01662">
    <property type="entry name" value="HAD-SF-IIIA"/>
    <property type="match status" value="1"/>
</dbReference>
<dbReference type="InterPro" id="IPR010023">
    <property type="entry name" value="KdsC_fam"/>
</dbReference>
<accession>A0A2G9YKY2</accession>
<evidence type="ECO:0000256" key="5">
    <source>
        <dbReference type="ARBA" id="ARBA00022801"/>
    </source>
</evidence>
<keyword evidence="4 7" id="KW-0479">Metal-binding</keyword>
<dbReference type="Pfam" id="PF08282">
    <property type="entry name" value="Hydrolase_3"/>
    <property type="match status" value="1"/>
</dbReference>
<dbReference type="InterPro" id="IPR036412">
    <property type="entry name" value="HAD-like_sf"/>
</dbReference>
<feature type="binding site" evidence="7">
    <location>
        <position position="42"/>
    </location>
    <ligand>
        <name>Mg(2+)</name>
        <dbReference type="ChEBI" id="CHEBI:18420"/>
    </ligand>
</feature>
<evidence type="ECO:0000256" key="3">
    <source>
        <dbReference type="ARBA" id="ARBA00011881"/>
    </source>
</evidence>
<evidence type="ECO:0000256" key="6">
    <source>
        <dbReference type="ARBA" id="ARBA00022842"/>
    </source>
</evidence>
<dbReference type="InterPro" id="IPR006549">
    <property type="entry name" value="HAD-SF_hydro_IIIA"/>
</dbReference>
<feature type="binding site" evidence="7">
    <location>
        <position position="135"/>
    </location>
    <ligand>
        <name>Mg(2+)</name>
        <dbReference type="ChEBI" id="CHEBI:18420"/>
    </ligand>
</feature>
<evidence type="ECO:0000313" key="9">
    <source>
        <dbReference type="Proteomes" id="UP000231292"/>
    </source>
</evidence>
<dbReference type="AlphaFoldDB" id="A0A2G9YKY2"/>
<dbReference type="SFLD" id="SFLDS00003">
    <property type="entry name" value="Haloacid_Dehalogenase"/>
    <property type="match status" value="1"/>
</dbReference>
<dbReference type="Proteomes" id="UP000231292">
    <property type="component" value="Unassembled WGS sequence"/>
</dbReference>
<comment type="caution">
    <text evidence="8">The sequence shown here is derived from an EMBL/GenBank/DDBJ whole genome shotgun (WGS) entry which is preliminary data.</text>
</comment>
<organism evidence="8 9">
    <name type="scientific">Candidatus Sherwoodlollariibacterium unditelluris</name>
    <dbReference type="NCBI Taxonomy" id="1974757"/>
    <lineage>
        <taxon>Bacteria</taxon>
        <taxon>Pseudomonadati</taxon>
        <taxon>Candidatus Omnitrophota</taxon>
        <taxon>Candidatus Sherwoodlollariibacterium</taxon>
    </lineage>
</organism>
<evidence type="ECO:0000256" key="2">
    <source>
        <dbReference type="ARBA" id="ARBA00005893"/>
    </source>
</evidence>
<evidence type="ECO:0000256" key="7">
    <source>
        <dbReference type="PIRSR" id="PIRSR006118-2"/>
    </source>
</evidence>
<dbReference type="GO" id="GO:0016788">
    <property type="term" value="F:hydrolase activity, acting on ester bonds"/>
    <property type="evidence" value="ECO:0007669"/>
    <property type="project" value="InterPro"/>
</dbReference>
<dbReference type="PIRSF" id="PIRSF006118">
    <property type="entry name" value="KDO8-P_Ptase"/>
    <property type="match status" value="1"/>
</dbReference>
<comment type="cofactor">
    <cofactor evidence="1 7">
        <name>Mg(2+)</name>
        <dbReference type="ChEBI" id="CHEBI:18420"/>
    </cofactor>
</comment>
<dbReference type="SFLD" id="SFLDG01138">
    <property type="entry name" value="C1.6.2:_Deoxy-d-mannose-octulo"/>
    <property type="match status" value="1"/>
</dbReference>
<dbReference type="InterPro" id="IPR050793">
    <property type="entry name" value="CMP-NeuNAc_synthase"/>
</dbReference>
<dbReference type="InterPro" id="IPR023214">
    <property type="entry name" value="HAD_sf"/>
</dbReference>
<reference evidence="8 9" key="1">
    <citation type="submission" date="2017-09" db="EMBL/GenBank/DDBJ databases">
        <title>Depth-based differentiation of microbial function through sediment-hosted aquifers and enrichment of novel symbionts in the deep terrestrial subsurface.</title>
        <authorList>
            <person name="Probst A.J."/>
            <person name="Ladd B."/>
            <person name="Jarett J.K."/>
            <person name="Geller-Mcgrath D.E."/>
            <person name="Sieber C.M."/>
            <person name="Emerson J.B."/>
            <person name="Anantharaman K."/>
            <person name="Thomas B.C."/>
            <person name="Malmstrom R."/>
            <person name="Stieglmeier M."/>
            <person name="Klingl A."/>
            <person name="Woyke T."/>
            <person name="Ryan C.M."/>
            <person name="Banfield J.F."/>
        </authorList>
    </citation>
    <scope>NUCLEOTIDE SEQUENCE [LARGE SCALE GENOMIC DNA]</scope>
    <source>
        <strain evidence="8">CG23_combo_of_CG06-09_8_20_14_all_41_10</strain>
    </source>
</reference>
<comment type="subunit">
    <text evidence="3">Homotetramer.</text>
</comment>
<evidence type="ECO:0000313" key="8">
    <source>
        <dbReference type="EMBL" id="PIP19900.1"/>
    </source>
</evidence>
<keyword evidence="5" id="KW-0378">Hydrolase</keyword>
<dbReference type="SFLD" id="SFLDG01136">
    <property type="entry name" value="C1.6:_Phosphoserine_Phosphatas"/>
    <property type="match status" value="1"/>
</dbReference>
<evidence type="ECO:0000256" key="1">
    <source>
        <dbReference type="ARBA" id="ARBA00001946"/>
    </source>
</evidence>
<feature type="binding site" evidence="7">
    <location>
        <position position="44"/>
    </location>
    <ligand>
        <name>substrate</name>
    </ligand>
</feature>
<dbReference type="FunFam" id="3.40.50.1000:FF:000029">
    <property type="entry name" value="3-deoxy-D-manno-octulosonate 8-phosphate phosphatase KdsC"/>
    <property type="match status" value="1"/>
</dbReference>
<proteinExistence type="inferred from homology"/>
<dbReference type="PANTHER" id="PTHR21485">
    <property type="entry name" value="HAD SUPERFAMILY MEMBERS CMAS AND KDSC"/>
    <property type="match status" value="1"/>
</dbReference>
<sequence>MSNMEVNPVRNTTQANVNKIVSNGVKESLKERAKKIRLLLLDVDGVLTDGRIVYDSKGRDSKFFDVHDGLGVYVLNKAGIKTVLITAKGSRTIKPRARDMRVAEIFSDVSPKSAILGKLLKKYNVSKDEVCFVGDDLVDLGLMKLVGLGVAVFNACPEIKQAASYITIRYGGRGAVREIAELILKAQGKWEDIVKFYGL</sequence>